<feature type="chain" id="PRO_5003035298" evidence="4">
    <location>
        <begin position="26"/>
        <end position="304"/>
    </location>
</feature>
<dbReference type="InterPro" id="IPR051262">
    <property type="entry name" value="SMP-30/CGR1_Lactonase"/>
</dbReference>
<dbReference type="SUPFAM" id="SSF63829">
    <property type="entry name" value="Calcium-dependent phosphotriesterase"/>
    <property type="match status" value="1"/>
</dbReference>
<dbReference type="Proteomes" id="UP000001887">
    <property type="component" value="Chromosome"/>
</dbReference>
<dbReference type="STRING" id="530564.Psta_1774"/>
<dbReference type="AlphaFoldDB" id="D2QYZ4"/>
<dbReference type="Gene3D" id="2.120.10.30">
    <property type="entry name" value="TolB, C-terminal domain"/>
    <property type="match status" value="1"/>
</dbReference>
<dbReference type="InterPro" id="IPR011042">
    <property type="entry name" value="6-blade_b-propeller_TolB-like"/>
</dbReference>
<accession>D2QYZ4</accession>
<dbReference type="KEGG" id="psl:Psta_1774"/>
<evidence type="ECO:0000256" key="4">
    <source>
        <dbReference type="SAM" id="SignalP"/>
    </source>
</evidence>
<keyword evidence="7" id="KW-1185">Reference proteome</keyword>
<dbReference type="OrthoDB" id="272794at2"/>
<evidence type="ECO:0000313" key="6">
    <source>
        <dbReference type="EMBL" id="ADB16449.1"/>
    </source>
</evidence>
<dbReference type="PROSITE" id="PS51125">
    <property type="entry name" value="NHL"/>
    <property type="match status" value="1"/>
</dbReference>
<dbReference type="GO" id="GO:0016787">
    <property type="term" value="F:hydrolase activity"/>
    <property type="evidence" value="ECO:0007669"/>
    <property type="project" value="UniProtKB-KW"/>
</dbReference>
<feature type="repeat" description="NHL" evidence="3">
    <location>
        <begin position="131"/>
        <end position="157"/>
    </location>
</feature>
<feature type="signal peptide" evidence="4">
    <location>
        <begin position="1"/>
        <end position="25"/>
    </location>
</feature>
<protein>
    <submittedName>
        <fullName evidence="6">SMP-30/Gluconolaconase/LRE domain protein</fullName>
    </submittedName>
</protein>
<keyword evidence="1" id="KW-0677">Repeat</keyword>
<evidence type="ECO:0000256" key="3">
    <source>
        <dbReference type="PROSITE-ProRule" id="PRU00504"/>
    </source>
</evidence>
<sequence length="304" mass="32871" precursor="true">MLRTSTFAFAMAATLLAAISSTSLAQDMPLSQILIEGEEWKLVAEGYQFTEGPAVDAAGNLFFVDVPTSKILKVDTKSGSVSEFVTDSGKASGLMFGSDGRLYACQSANRQVVAYDKEAKPTVIATDLDVNDLVVSRKGDIYVTDYKNSRVWHISPEGKKQIVDEGIAKPNGVILWPDEQTLVVSDNAGGSLWAFRIGEGGKLEHKQPYYTLELGPQKSPSQADGMTVDVAGRLFVATSQGLQVFDPSARLAGILLKPQKKFLSNVAFAGEKLDTLYVTCADKVYSRKLKTQGISNQHALPQPK</sequence>
<evidence type="ECO:0000259" key="5">
    <source>
        <dbReference type="Pfam" id="PF08450"/>
    </source>
</evidence>
<reference evidence="6 7" key="1">
    <citation type="journal article" date="2009" name="Stand. Genomic Sci.">
        <title>Complete genome sequence of Pirellula staleyi type strain (ATCC 27377).</title>
        <authorList>
            <person name="Clum A."/>
            <person name="Tindall B.J."/>
            <person name="Sikorski J."/>
            <person name="Ivanova N."/>
            <person name="Mavrommatis K."/>
            <person name="Lucas S."/>
            <person name="Glavina del Rio T."/>
            <person name="Nolan M."/>
            <person name="Chen F."/>
            <person name="Tice H."/>
            <person name="Pitluck S."/>
            <person name="Cheng J.F."/>
            <person name="Chertkov O."/>
            <person name="Brettin T."/>
            <person name="Han C."/>
            <person name="Detter J.C."/>
            <person name="Kuske C."/>
            <person name="Bruce D."/>
            <person name="Goodwin L."/>
            <person name="Ovchinikova G."/>
            <person name="Pati A."/>
            <person name="Mikhailova N."/>
            <person name="Chen A."/>
            <person name="Palaniappan K."/>
            <person name="Land M."/>
            <person name="Hauser L."/>
            <person name="Chang Y.J."/>
            <person name="Jeffries C.D."/>
            <person name="Chain P."/>
            <person name="Rohde M."/>
            <person name="Goker M."/>
            <person name="Bristow J."/>
            <person name="Eisen J.A."/>
            <person name="Markowitz V."/>
            <person name="Hugenholtz P."/>
            <person name="Kyrpides N.C."/>
            <person name="Klenk H.P."/>
            <person name="Lapidus A."/>
        </authorList>
    </citation>
    <scope>NUCLEOTIDE SEQUENCE [LARGE SCALE GENOMIC DNA]</scope>
    <source>
        <strain evidence="7">ATCC 27377 / DSM 6068 / ICPB 4128</strain>
    </source>
</reference>
<proteinExistence type="predicted"/>
<name>D2QYZ4_PIRSD</name>
<dbReference type="HOGENOM" id="CLU_036110_0_1_0"/>
<feature type="domain" description="SMP-30/Gluconolactonase/LRE-like region" evidence="5">
    <location>
        <begin position="49"/>
        <end position="281"/>
    </location>
</feature>
<dbReference type="eggNOG" id="COG3386">
    <property type="taxonomic scope" value="Bacteria"/>
</dbReference>
<dbReference type="PANTHER" id="PTHR47572">
    <property type="entry name" value="LIPOPROTEIN-RELATED"/>
    <property type="match status" value="1"/>
</dbReference>
<evidence type="ECO:0000313" key="7">
    <source>
        <dbReference type="Proteomes" id="UP000001887"/>
    </source>
</evidence>
<evidence type="ECO:0000256" key="1">
    <source>
        <dbReference type="ARBA" id="ARBA00022737"/>
    </source>
</evidence>
<keyword evidence="4" id="KW-0732">Signal</keyword>
<dbReference type="InterPro" id="IPR013658">
    <property type="entry name" value="SGL"/>
</dbReference>
<dbReference type="PANTHER" id="PTHR47572:SF4">
    <property type="entry name" value="LACTONASE DRP35"/>
    <property type="match status" value="1"/>
</dbReference>
<keyword evidence="2" id="KW-0378">Hydrolase</keyword>
<organism evidence="6 7">
    <name type="scientific">Pirellula staleyi (strain ATCC 27377 / DSM 6068 / ICPB 4128)</name>
    <name type="common">Pirella staleyi</name>
    <dbReference type="NCBI Taxonomy" id="530564"/>
    <lineage>
        <taxon>Bacteria</taxon>
        <taxon>Pseudomonadati</taxon>
        <taxon>Planctomycetota</taxon>
        <taxon>Planctomycetia</taxon>
        <taxon>Pirellulales</taxon>
        <taxon>Pirellulaceae</taxon>
        <taxon>Pirellula</taxon>
    </lineage>
</organism>
<dbReference type="EMBL" id="CP001848">
    <property type="protein sequence ID" value="ADB16449.1"/>
    <property type="molecule type" value="Genomic_DNA"/>
</dbReference>
<dbReference type="Pfam" id="PF08450">
    <property type="entry name" value="SGL"/>
    <property type="match status" value="1"/>
</dbReference>
<dbReference type="InterPro" id="IPR001258">
    <property type="entry name" value="NHL_repeat"/>
</dbReference>
<gene>
    <name evidence="6" type="ordered locus">Psta_1774</name>
</gene>
<evidence type="ECO:0000256" key="2">
    <source>
        <dbReference type="ARBA" id="ARBA00022801"/>
    </source>
</evidence>